<keyword evidence="1" id="KW-0805">Transcription regulation</keyword>
<dbReference type="PROSITE" id="PS01081">
    <property type="entry name" value="HTH_TETR_1"/>
    <property type="match status" value="1"/>
</dbReference>
<evidence type="ECO:0000256" key="2">
    <source>
        <dbReference type="ARBA" id="ARBA00023125"/>
    </source>
</evidence>
<dbReference type="Gene3D" id="1.10.357.10">
    <property type="entry name" value="Tetracycline Repressor, domain 2"/>
    <property type="match status" value="1"/>
</dbReference>
<accession>A0A1R1BVY0</accession>
<feature type="domain" description="HTH tetR-type" evidence="5">
    <location>
        <begin position="6"/>
        <end position="65"/>
    </location>
</feature>
<evidence type="ECO:0000259" key="5">
    <source>
        <dbReference type="PROSITE" id="PS50977"/>
    </source>
</evidence>
<dbReference type="PANTHER" id="PTHR30055:SF234">
    <property type="entry name" value="HTH-TYPE TRANSCRIPTIONAL REGULATOR BETI"/>
    <property type="match status" value="1"/>
</dbReference>
<dbReference type="InterPro" id="IPR049445">
    <property type="entry name" value="TetR_SbtR-like_C"/>
</dbReference>
<dbReference type="InterPro" id="IPR009057">
    <property type="entry name" value="Homeodomain-like_sf"/>
</dbReference>
<dbReference type="InterPro" id="IPR023772">
    <property type="entry name" value="DNA-bd_HTH_TetR-type_CS"/>
</dbReference>
<dbReference type="PRINTS" id="PR00455">
    <property type="entry name" value="HTHTETR"/>
</dbReference>
<proteinExistence type="predicted"/>
<evidence type="ECO:0000256" key="1">
    <source>
        <dbReference type="ARBA" id="ARBA00023015"/>
    </source>
</evidence>
<keyword evidence="3" id="KW-0804">Transcription</keyword>
<feature type="DNA-binding region" description="H-T-H motif" evidence="4">
    <location>
        <begin position="28"/>
        <end position="47"/>
    </location>
</feature>
<dbReference type="GO" id="GO:0003700">
    <property type="term" value="F:DNA-binding transcription factor activity"/>
    <property type="evidence" value="ECO:0007669"/>
    <property type="project" value="TreeGrafter"/>
</dbReference>
<dbReference type="EMBL" id="MRTJ01000004">
    <property type="protein sequence ID" value="OMF13965.1"/>
    <property type="molecule type" value="Genomic_DNA"/>
</dbReference>
<evidence type="ECO:0000256" key="3">
    <source>
        <dbReference type="ARBA" id="ARBA00023163"/>
    </source>
</evidence>
<protein>
    <recommendedName>
        <fullName evidence="5">HTH tetR-type domain-containing protein</fullName>
    </recommendedName>
</protein>
<evidence type="ECO:0000313" key="6">
    <source>
        <dbReference type="EMBL" id="OMF13965.1"/>
    </source>
</evidence>
<dbReference type="Pfam" id="PF21597">
    <property type="entry name" value="TetR_C_43"/>
    <property type="match status" value="1"/>
</dbReference>
<dbReference type="SUPFAM" id="SSF48498">
    <property type="entry name" value="Tetracyclin repressor-like, C-terminal domain"/>
    <property type="match status" value="1"/>
</dbReference>
<dbReference type="GO" id="GO:0000976">
    <property type="term" value="F:transcription cis-regulatory region binding"/>
    <property type="evidence" value="ECO:0007669"/>
    <property type="project" value="TreeGrafter"/>
</dbReference>
<comment type="caution">
    <text evidence="6">The sequence shown here is derived from an EMBL/GenBank/DDBJ whole genome shotgun (WGS) entry which is preliminary data.</text>
</comment>
<dbReference type="PROSITE" id="PS50977">
    <property type="entry name" value="HTH_TETR_2"/>
    <property type="match status" value="1"/>
</dbReference>
<dbReference type="SUPFAM" id="SSF46689">
    <property type="entry name" value="Homeodomain-like"/>
    <property type="match status" value="1"/>
</dbReference>
<dbReference type="InterPro" id="IPR050109">
    <property type="entry name" value="HTH-type_TetR-like_transc_reg"/>
</dbReference>
<sequence>MRADAKKNRNKLLRVAHEIFKTEGIAVSMDEIAKRAGVGIGTVYRHFPTKEDLFGAVIASHKMRLMEEADQLLHHDDPGEAFFQYFTKIISEGIANKAITDALVSSLTIDTGRSEIANEFWRGITLLLERAQQHGSVRADASIEDIKIMLIGVLQATGDRGIFPERVVSILCDGLRR</sequence>
<dbReference type="PANTHER" id="PTHR30055">
    <property type="entry name" value="HTH-TYPE TRANSCRIPTIONAL REGULATOR RUTR"/>
    <property type="match status" value="1"/>
</dbReference>
<evidence type="ECO:0000313" key="7">
    <source>
        <dbReference type="Proteomes" id="UP000187134"/>
    </source>
</evidence>
<evidence type="ECO:0000256" key="4">
    <source>
        <dbReference type="PROSITE-ProRule" id="PRU00335"/>
    </source>
</evidence>
<dbReference type="InterPro" id="IPR036271">
    <property type="entry name" value="Tet_transcr_reg_TetR-rel_C_sf"/>
</dbReference>
<dbReference type="InterPro" id="IPR001647">
    <property type="entry name" value="HTH_TetR"/>
</dbReference>
<reference evidence="6 7" key="1">
    <citation type="submission" date="2016-11" db="EMBL/GenBank/DDBJ databases">
        <title>Paenibacillus species isolates.</title>
        <authorList>
            <person name="Beno S.M."/>
        </authorList>
    </citation>
    <scope>NUCLEOTIDE SEQUENCE [LARGE SCALE GENOMIC DNA]</scope>
    <source>
        <strain evidence="6 7">FSL H8-0246</strain>
    </source>
</reference>
<name>A0A1R1BVY0_PAEAM</name>
<dbReference type="AlphaFoldDB" id="A0A1R1BVY0"/>
<dbReference type="Pfam" id="PF00440">
    <property type="entry name" value="TetR_N"/>
    <property type="match status" value="1"/>
</dbReference>
<organism evidence="6 7">
    <name type="scientific">Paenibacillus amylolyticus</name>
    <dbReference type="NCBI Taxonomy" id="1451"/>
    <lineage>
        <taxon>Bacteria</taxon>
        <taxon>Bacillati</taxon>
        <taxon>Bacillota</taxon>
        <taxon>Bacilli</taxon>
        <taxon>Bacillales</taxon>
        <taxon>Paenibacillaceae</taxon>
        <taxon>Paenibacillus</taxon>
    </lineage>
</organism>
<keyword evidence="2 4" id="KW-0238">DNA-binding</keyword>
<dbReference type="Proteomes" id="UP000187134">
    <property type="component" value="Unassembled WGS sequence"/>
</dbReference>
<gene>
    <name evidence="6" type="ORF">BK131_14400</name>
</gene>